<name>A0ABD2PWG0_9PLAT</name>
<dbReference type="AlphaFoldDB" id="A0ABD2PWG0"/>
<keyword evidence="3" id="KW-1185">Reference proteome</keyword>
<dbReference type="EMBL" id="JBJKFK010003184">
    <property type="protein sequence ID" value="KAL3310161.1"/>
    <property type="molecule type" value="Genomic_DNA"/>
</dbReference>
<feature type="region of interest" description="Disordered" evidence="1">
    <location>
        <begin position="187"/>
        <end position="372"/>
    </location>
</feature>
<comment type="caution">
    <text evidence="2">The sequence shown here is derived from an EMBL/GenBank/DDBJ whole genome shotgun (WGS) entry which is preliminary data.</text>
</comment>
<protein>
    <submittedName>
        <fullName evidence="2">Uncharacterized protein</fullName>
    </submittedName>
</protein>
<evidence type="ECO:0000313" key="2">
    <source>
        <dbReference type="EMBL" id="KAL3310161.1"/>
    </source>
</evidence>
<gene>
    <name evidence="2" type="ORF">Ciccas_011276</name>
</gene>
<sequence length="372" mass="39751">MTESPASATTEARRSRFVHTRFSPISEKPELEIHFDSGTELPSNSSSPCSVQSRSRGDQQYKKSSSSVFQALSQAFLETEPPLKVVCEAFLDPCEAFCQLERTPTSLPSNHSSQEDPHELTHFRIGCNYVVEEPSSLSSLDDSLELNSQHNNSHVHLIQVDKNNFEINCPSMAEMLWPSAAAGDDYAPLSDAPPSSYGGEGYHPSGPPRAPRPAYNGYGGPPPPPNYNGPPRYGPPMNRPQGNQGAYRGPYYNNRAPQMAPRGPMMGNAGSGTRPYGQGQGHANYGPPPPRGPTPAYGAGGGQWGPSGWPPVEDDVKRYDPLGTGPAYSEYGPPPPSNYGSGGTNPNSTLWMNGPGSGAPSGGGHGFHPNLF</sequence>
<reference evidence="2 3" key="1">
    <citation type="submission" date="2024-11" db="EMBL/GenBank/DDBJ databases">
        <title>Adaptive evolution of stress response genes in parasites aligns with host niche diversity.</title>
        <authorList>
            <person name="Hahn C."/>
            <person name="Resl P."/>
        </authorList>
    </citation>
    <scope>NUCLEOTIDE SEQUENCE [LARGE SCALE GENOMIC DNA]</scope>
    <source>
        <strain evidence="2">EGGRZ-B1_66</strain>
        <tissue evidence="2">Body</tissue>
    </source>
</reference>
<evidence type="ECO:0000313" key="3">
    <source>
        <dbReference type="Proteomes" id="UP001626550"/>
    </source>
</evidence>
<organism evidence="2 3">
    <name type="scientific">Cichlidogyrus casuarinus</name>
    <dbReference type="NCBI Taxonomy" id="1844966"/>
    <lineage>
        <taxon>Eukaryota</taxon>
        <taxon>Metazoa</taxon>
        <taxon>Spiralia</taxon>
        <taxon>Lophotrochozoa</taxon>
        <taxon>Platyhelminthes</taxon>
        <taxon>Monogenea</taxon>
        <taxon>Monopisthocotylea</taxon>
        <taxon>Dactylogyridea</taxon>
        <taxon>Ancyrocephalidae</taxon>
        <taxon>Cichlidogyrus</taxon>
    </lineage>
</organism>
<evidence type="ECO:0000256" key="1">
    <source>
        <dbReference type="SAM" id="MobiDB-lite"/>
    </source>
</evidence>
<feature type="compositionally biased region" description="Low complexity" evidence="1">
    <location>
        <begin position="43"/>
        <end position="54"/>
    </location>
</feature>
<feature type="compositionally biased region" description="Pro residues" evidence="1">
    <location>
        <begin position="220"/>
        <end position="238"/>
    </location>
</feature>
<feature type="compositionally biased region" description="Gly residues" evidence="1">
    <location>
        <begin position="355"/>
        <end position="366"/>
    </location>
</feature>
<feature type="compositionally biased region" description="Polar residues" evidence="1">
    <location>
        <begin position="1"/>
        <end position="10"/>
    </location>
</feature>
<dbReference type="Proteomes" id="UP001626550">
    <property type="component" value="Unassembled WGS sequence"/>
</dbReference>
<proteinExistence type="predicted"/>
<accession>A0ABD2PWG0</accession>
<feature type="region of interest" description="Disordered" evidence="1">
    <location>
        <begin position="1"/>
        <end position="62"/>
    </location>
</feature>
<feature type="compositionally biased region" description="Basic and acidic residues" evidence="1">
    <location>
        <begin position="27"/>
        <end position="37"/>
    </location>
</feature>